<dbReference type="InterPro" id="IPR001764">
    <property type="entry name" value="Glyco_hydro_3_N"/>
</dbReference>
<dbReference type="AlphaFoldDB" id="G8X3N6"/>
<dbReference type="eggNOG" id="COG1472">
    <property type="taxonomic scope" value="Bacteria"/>
</dbReference>
<dbReference type="Pfam" id="PF00933">
    <property type="entry name" value="Glyco_hydro_3"/>
    <property type="match status" value="1"/>
</dbReference>
<dbReference type="PATRIC" id="fig|1003195.29.peg.5025"/>
<comment type="similarity">
    <text evidence="2">Belongs to the glycosyl hydrolase 3 family.</text>
</comment>
<dbReference type="SUPFAM" id="SSF51445">
    <property type="entry name" value="(Trans)glycosidases"/>
    <property type="match status" value="1"/>
</dbReference>
<keyword evidence="4" id="KW-0378">Hydrolase</keyword>
<dbReference type="PANTHER" id="PTHR30480">
    <property type="entry name" value="BETA-HEXOSAMINIDASE-RELATED"/>
    <property type="match status" value="1"/>
</dbReference>
<organism evidence="7 8">
    <name type="scientific">Streptantibioticus cattleyicolor (strain ATCC 35852 / DSM 46488 / JCM 4925 / NBRC 14057 / NRRL 8057)</name>
    <name type="common">Streptomyces cattleya</name>
    <dbReference type="NCBI Taxonomy" id="1003195"/>
    <lineage>
        <taxon>Bacteria</taxon>
        <taxon>Bacillati</taxon>
        <taxon>Actinomycetota</taxon>
        <taxon>Actinomycetes</taxon>
        <taxon>Kitasatosporales</taxon>
        <taxon>Streptomycetaceae</taxon>
        <taxon>Streptantibioticus</taxon>
    </lineage>
</organism>
<protein>
    <recommendedName>
        <fullName evidence="3">beta-N-acetylhexosaminidase</fullName>
        <ecNumber evidence="3">3.2.1.52</ecNumber>
    </recommendedName>
</protein>
<dbReference type="PRINTS" id="PR00133">
    <property type="entry name" value="GLHYDRLASE3"/>
</dbReference>
<evidence type="ECO:0000313" key="8">
    <source>
        <dbReference type="Proteomes" id="UP000007842"/>
    </source>
</evidence>
<dbReference type="InterPro" id="IPR019800">
    <property type="entry name" value="Glyco_hydro_3_AS"/>
</dbReference>
<evidence type="ECO:0000256" key="1">
    <source>
        <dbReference type="ARBA" id="ARBA00001231"/>
    </source>
</evidence>
<evidence type="ECO:0000256" key="3">
    <source>
        <dbReference type="ARBA" id="ARBA00012663"/>
    </source>
</evidence>
<dbReference type="EC" id="3.2.1.52" evidence="3"/>
<dbReference type="InterPro" id="IPR050226">
    <property type="entry name" value="NagZ_Beta-hexosaminidase"/>
</dbReference>
<dbReference type="InterPro" id="IPR036962">
    <property type="entry name" value="Glyco_hydro_3_N_sf"/>
</dbReference>
<dbReference type="GO" id="GO:0009254">
    <property type="term" value="P:peptidoglycan turnover"/>
    <property type="evidence" value="ECO:0007669"/>
    <property type="project" value="TreeGrafter"/>
</dbReference>
<keyword evidence="5" id="KW-0326">Glycosidase</keyword>
<dbReference type="Gene3D" id="3.20.20.300">
    <property type="entry name" value="Glycoside hydrolase, family 3, N-terminal domain"/>
    <property type="match status" value="1"/>
</dbReference>
<keyword evidence="8" id="KW-1185">Reference proteome</keyword>
<dbReference type="STRING" id="1003195.SCATT_50370"/>
<dbReference type="GO" id="GO:0005975">
    <property type="term" value="P:carbohydrate metabolic process"/>
    <property type="evidence" value="ECO:0007669"/>
    <property type="project" value="InterPro"/>
</dbReference>
<dbReference type="PROSITE" id="PS00775">
    <property type="entry name" value="GLYCOSYL_HYDROL_F3"/>
    <property type="match status" value="1"/>
</dbReference>
<evidence type="ECO:0000259" key="6">
    <source>
        <dbReference type="Pfam" id="PF00933"/>
    </source>
</evidence>
<evidence type="ECO:0000313" key="7">
    <source>
        <dbReference type="EMBL" id="AEW97408.1"/>
    </source>
</evidence>
<name>G8X3N6_STREN</name>
<accession>G8X3N6</accession>
<evidence type="ECO:0000256" key="4">
    <source>
        <dbReference type="ARBA" id="ARBA00022801"/>
    </source>
</evidence>
<proteinExistence type="inferred from homology"/>
<sequence>MVSAPTTGGGQAPLRAHAVGSVMLMGHSTAGVARVREVTRALDALAVTAGGVRVPPLVATDQEGGTVQVLGGPGFTTIPSAVRQGRLAPERLQELAAGWGRQLRSAGVTVDLAPVADTVPPGLGAANAPIGRLSREYGDDPAAVAAHSTAFLRGLDQAGVLATAKHFPGLGRVTGNTDFTADVTDATTTRDDAFLAPFRRAVRAGVPLVMISSARYPRIDAAHLAAFSPVVIGDMLRGDLGFDGVVVSDDLGHAAAVRAVPPGDRAVDFLGAGGDLVLTADPASLPAMTAAVLARLPSDAGLRAAVGRGARHVLVAKERAGLLRCG</sequence>
<dbReference type="InterPro" id="IPR017853">
    <property type="entry name" value="GH"/>
</dbReference>
<dbReference type="GO" id="GO:0004563">
    <property type="term" value="F:beta-N-acetylhexosaminidase activity"/>
    <property type="evidence" value="ECO:0007669"/>
    <property type="project" value="UniProtKB-EC"/>
</dbReference>
<dbReference type="EMBL" id="CP003219">
    <property type="protein sequence ID" value="AEW97408.1"/>
    <property type="molecule type" value="Genomic_DNA"/>
</dbReference>
<dbReference type="Proteomes" id="UP000007842">
    <property type="component" value="Chromosome"/>
</dbReference>
<feature type="domain" description="Glycoside hydrolase family 3 N-terminal" evidence="6">
    <location>
        <begin position="14"/>
        <end position="284"/>
    </location>
</feature>
<reference evidence="8" key="1">
    <citation type="submission" date="2011-12" db="EMBL/GenBank/DDBJ databases">
        <title>Complete genome sequence of Streptomyces cattleya strain DSM 46488.</title>
        <authorList>
            <person name="Ou H.-Y."/>
            <person name="Li P."/>
            <person name="Zhao C."/>
            <person name="O'Hagan D."/>
            <person name="Deng Z."/>
        </authorList>
    </citation>
    <scope>NUCLEOTIDE SEQUENCE [LARGE SCALE GENOMIC DNA]</scope>
    <source>
        <strain evidence="8">ATCC 35852 / DSM 46488 / JCM 4925 / NBRC 14057 / NRRL 8057</strain>
    </source>
</reference>
<dbReference type="KEGG" id="scy:SCATT_50370"/>
<dbReference type="PANTHER" id="PTHR30480:SF13">
    <property type="entry name" value="BETA-HEXOSAMINIDASE"/>
    <property type="match status" value="1"/>
</dbReference>
<dbReference type="HOGENOM" id="CLU_008392_0_1_11"/>
<evidence type="ECO:0000256" key="2">
    <source>
        <dbReference type="ARBA" id="ARBA00005336"/>
    </source>
</evidence>
<evidence type="ECO:0000256" key="5">
    <source>
        <dbReference type="ARBA" id="ARBA00023295"/>
    </source>
</evidence>
<comment type="catalytic activity">
    <reaction evidence="1">
        <text>Hydrolysis of terminal non-reducing N-acetyl-D-hexosamine residues in N-acetyl-beta-D-hexosaminides.</text>
        <dbReference type="EC" id="3.2.1.52"/>
    </reaction>
</comment>
<gene>
    <name evidence="7" type="ordered locus">SCATT_50370</name>
</gene>